<sequence>MFNIEVKRKSKKTIKAIIVSLNEKSLRFNGDATIKLERVIKEKDASDPNLFSCFNEYVENIFDTDKKIELFKLYEKAYQIAESPTYKDYRVEIAEIKPIINAILNLIDVPKYCSFIQYSEHMVVPPDLSVASSKGDYPEQTTITDYDYKELVKLTFVIRSVYPIIFSLIARFDAAMGTGYSEQVCGSLIKDNAHIVNLYGWKKLQTYVNFAFGKRGIPQQADSIGSVEYFVERVLYDTLFSRLCCAVIPETEEGKHLATAINASVRHHGSIGGGFKAKDAREGEDDKRSLLERYHINEEIKAANETVDAEYFSLGLFDENDNERYVDRFKIPCLGLGIKNPQLVEQVYDNMPPNWDITLDNHVITLLQLTFVDAISPMIFWSCDGHQLRAAIALAQVRLSEQGYHYLPSVLGASNNPGGMRSLSDGLRLNTEDKEFLVSICDIQSRNDEGRSFNEAVEVATEFLETFGNGQWKSNLEYGVLDDPEVYQRVERAALFDLEIDLEIKNEFMRLVRQVNT</sequence>
<dbReference type="GeneID" id="5176609"/>
<reference evidence="1 2" key="2">
    <citation type="journal article" date="2003" name="Res. Microbiol.">
        <title>Myoviridae bacteriophages of Pseudomonas aeruginosa: a long and complex evolutionary pathway.</title>
        <authorList>
            <person name="Krylov V.N."/>
            <person name="Pleteneva E.A."/>
            <person name="Bourkalsteva M.V."/>
            <person name="Shaburova O.V."/>
            <person name="Volckaert G."/>
            <person name="Sykilinda N.N."/>
            <person name="Kurochkina L.P."/>
            <person name="Mesyanzhinov V.V."/>
        </authorList>
    </citation>
    <scope>NUCLEOTIDE SEQUENCE [LARGE SCALE GENOMIC DNA]</scope>
</reference>
<protein>
    <submittedName>
        <fullName evidence="1">Uncharacterized protein</fullName>
    </submittedName>
</protein>
<dbReference type="OrthoDB" id="2517at10239"/>
<evidence type="ECO:0000313" key="2">
    <source>
        <dbReference type="Proteomes" id="UP000001239"/>
    </source>
</evidence>
<organism evidence="1 2">
    <name type="scientific">Pseudomonas phage EL</name>
    <dbReference type="NCBI Taxonomy" id="273133"/>
    <lineage>
        <taxon>Viruses</taxon>
        <taxon>Duplodnaviria</taxon>
        <taxon>Heunggongvirae</taxon>
        <taxon>Uroviricota</taxon>
        <taxon>Caudoviricetes</taxon>
        <taxon>Chimalliviridae</taxon>
        <taxon>Elvirus</taxon>
        <taxon>Elvirus EL</taxon>
    </lineage>
</organism>
<name>Q2Z148_9CAUD</name>
<keyword evidence="2" id="KW-1185">Reference proteome</keyword>
<reference evidence="1 2" key="3">
    <citation type="journal article" date="2004" name="Bioinformatics">
        <title>PHIRE, a deterministic approach to reveal regulatory elements in bacteriophage genomes.</title>
        <authorList>
            <person name="Lavigne R."/>
            <person name="Sun W.D."/>
            <person name="Volckaert G."/>
        </authorList>
    </citation>
    <scope>NUCLEOTIDE SEQUENCE [LARGE SCALE GENOMIC DNA]</scope>
</reference>
<dbReference type="RefSeq" id="YP_418066.1">
    <property type="nucleotide sequence ID" value="NC_007623.1"/>
</dbReference>
<dbReference type="KEGG" id="vg:5176609"/>
<dbReference type="Proteomes" id="UP000001239">
    <property type="component" value="Segment"/>
</dbReference>
<proteinExistence type="predicted"/>
<accession>Q2Z148</accession>
<evidence type="ECO:0000313" key="1">
    <source>
        <dbReference type="EMBL" id="CAG27127.1"/>
    </source>
</evidence>
<reference evidence="1 2" key="4">
    <citation type="journal article" date="2005" name="J. Mol. Biol.">
        <title>Genome comparison of Pseudomonas aeruginosa large phages.</title>
        <authorList>
            <person name="Hertveldt K."/>
            <person name="Lavigne R."/>
            <person name="Pleteneva E."/>
            <person name="Sernova N."/>
            <person name="Kurochkina L."/>
            <person name="Korchevskii R."/>
            <person name="Robben J."/>
            <person name="Mesyanzhinov V."/>
            <person name="Krylov V.N."/>
            <person name="Volckaert G."/>
        </authorList>
    </citation>
    <scope>NUCLEOTIDE SEQUENCE</scope>
</reference>
<dbReference type="EMBL" id="AJ697969">
    <property type="protein sequence ID" value="CAG27127.1"/>
    <property type="molecule type" value="Genomic_DNA"/>
</dbReference>
<reference evidence="1 2" key="1">
    <citation type="journal article" date="2002" name="Genetika">
        <title>Phenogenetic characterization of a group of giant Phi KZ-like bacteriophages of Pseudomonas aeruginosa].</title>
        <authorList>
            <person name="Burkal'tseva M.V."/>
            <person name="Krylov V.N."/>
            <person name="Pleteneva E.A."/>
            <person name="Shaburova O.V."/>
            <person name="Krylov S.V."/>
            <person name="Volckaert G."/>
            <person name="Sykilinda N.N."/>
            <person name="Kurochkina L.P."/>
            <person name="Mesyanzhinov V.V."/>
        </authorList>
    </citation>
    <scope>NUCLEOTIDE SEQUENCE [LARGE SCALE GENOMIC DNA]</scope>
</reference>